<dbReference type="Proteomes" id="UP001168821">
    <property type="component" value="Unassembled WGS sequence"/>
</dbReference>
<evidence type="ECO:0000313" key="1">
    <source>
        <dbReference type="EMBL" id="KAJ3667091.1"/>
    </source>
</evidence>
<proteinExistence type="predicted"/>
<dbReference type="AlphaFoldDB" id="A0AA38J883"/>
<comment type="caution">
    <text evidence="1">The sequence shown here is derived from an EMBL/GenBank/DDBJ whole genome shotgun (WGS) entry which is preliminary data.</text>
</comment>
<sequence>MKCGQTWDEDKPLPVLYGPAESRCNGEHAANVHLIEGAEEHGRPKRCNARGRIMSLLRQDVVSVRQYVMPNSMPTPAMPITQ</sequence>
<reference evidence="1" key="1">
    <citation type="journal article" date="2023" name="G3 (Bethesda)">
        <title>Whole genome assemblies of Zophobas morio and Tenebrio molitor.</title>
        <authorList>
            <person name="Kaur S."/>
            <person name="Stinson S.A."/>
            <person name="diCenzo G.C."/>
        </authorList>
    </citation>
    <scope>NUCLEOTIDE SEQUENCE</scope>
    <source>
        <strain evidence="1">QUZm001</strain>
    </source>
</reference>
<keyword evidence="2" id="KW-1185">Reference proteome</keyword>
<gene>
    <name evidence="1" type="ORF">Zmor_002498</name>
</gene>
<name>A0AA38J883_9CUCU</name>
<dbReference type="EMBL" id="JALNTZ010000001">
    <property type="protein sequence ID" value="KAJ3667091.1"/>
    <property type="molecule type" value="Genomic_DNA"/>
</dbReference>
<accession>A0AA38J883</accession>
<evidence type="ECO:0000313" key="2">
    <source>
        <dbReference type="Proteomes" id="UP001168821"/>
    </source>
</evidence>
<organism evidence="1 2">
    <name type="scientific">Zophobas morio</name>
    <dbReference type="NCBI Taxonomy" id="2755281"/>
    <lineage>
        <taxon>Eukaryota</taxon>
        <taxon>Metazoa</taxon>
        <taxon>Ecdysozoa</taxon>
        <taxon>Arthropoda</taxon>
        <taxon>Hexapoda</taxon>
        <taxon>Insecta</taxon>
        <taxon>Pterygota</taxon>
        <taxon>Neoptera</taxon>
        <taxon>Endopterygota</taxon>
        <taxon>Coleoptera</taxon>
        <taxon>Polyphaga</taxon>
        <taxon>Cucujiformia</taxon>
        <taxon>Tenebrionidae</taxon>
        <taxon>Zophobas</taxon>
    </lineage>
</organism>
<protein>
    <submittedName>
        <fullName evidence="1">Uncharacterized protein</fullName>
    </submittedName>
</protein>